<keyword evidence="2" id="KW-0479">Metal-binding</keyword>
<dbReference type="InterPro" id="IPR021109">
    <property type="entry name" value="Peptidase_aspartic_dom_sf"/>
</dbReference>
<dbReference type="InterPro" id="IPR001878">
    <property type="entry name" value="Znf_CCHC"/>
</dbReference>
<protein>
    <recommendedName>
        <fullName evidence="8">CCHC-type domain-containing protein</fullName>
    </recommendedName>
</protein>
<accession>A0A0V1GT83</accession>
<dbReference type="Pfam" id="PF03564">
    <property type="entry name" value="DUF1759"/>
    <property type="match status" value="1"/>
</dbReference>
<evidence type="ECO:0000259" key="4">
    <source>
        <dbReference type="PROSITE" id="PS50158"/>
    </source>
</evidence>
<gene>
    <name evidence="6" type="ORF">T11_7927</name>
</gene>
<dbReference type="InterPro" id="IPR036875">
    <property type="entry name" value="Znf_CCHC_sf"/>
</dbReference>
<feature type="region of interest" description="Disordered" evidence="3">
    <location>
        <begin position="286"/>
        <end position="316"/>
    </location>
</feature>
<dbReference type="InterPro" id="IPR005312">
    <property type="entry name" value="DUF1759"/>
</dbReference>
<dbReference type="PANTHER" id="PTHR47331:SF5">
    <property type="entry name" value="RIBONUCLEASE H"/>
    <property type="match status" value="1"/>
</dbReference>
<feature type="compositionally biased region" description="Basic and acidic residues" evidence="3">
    <location>
        <begin position="289"/>
        <end position="306"/>
    </location>
</feature>
<evidence type="ECO:0000256" key="3">
    <source>
        <dbReference type="SAM" id="MobiDB-lite"/>
    </source>
</evidence>
<evidence type="ECO:0000256" key="2">
    <source>
        <dbReference type="PROSITE-ProRule" id="PRU00047"/>
    </source>
</evidence>
<comment type="caution">
    <text evidence="6">The sequence shown here is derived from an EMBL/GenBank/DDBJ whole genome shotgun (WGS) entry which is preliminary data.</text>
</comment>
<dbReference type="Proteomes" id="UP000055024">
    <property type="component" value="Unassembled WGS sequence"/>
</dbReference>
<keyword evidence="7" id="KW-1185">Reference proteome</keyword>
<keyword evidence="2" id="KW-0863">Zinc-finger</keyword>
<dbReference type="SUPFAM" id="SSF57756">
    <property type="entry name" value="Retrovirus zinc finger-like domains"/>
    <property type="match status" value="1"/>
</dbReference>
<dbReference type="PROSITE" id="PS50158">
    <property type="entry name" value="ZF_CCHC"/>
    <property type="match status" value="1"/>
</dbReference>
<dbReference type="EMBL" id="JYDP01000293">
    <property type="protein sequence ID" value="KRZ01392.1"/>
    <property type="molecule type" value="Genomic_DNA"/>
</dbReference>
<evidence type="ECO:0000313" key="6">
    <source>
        <dbReference type="EMBL" id="KRZ01392.1"/>
    </source>
</evidence>
<dbReference type="Gene3D" id="2.40.70.10">
    <property type="entry name" value="Acid Proteases"/>
    <property type="match status" value="1"/>
</dbReference>
<dbReference type="GO" id="GO:0019899">
    <property type="term" value="F:enzyme binding"/>
    <property type="evidence" value="ECO:0007669"/>
    <property type="project" value="UniProtKB-ARBA"/>
</dbReference>
<reference evidence="6 7" key="1">
    <citation type="submission" date="2015-01" db="EMBL/GenBank/DDBJ databases">
        <title>Evolution of Trichinella species and genotypes.</title>
        <authorList>
            <person name="Korhonen P.K."/>
            <person name="Edoardo P."/>
            <person name="Giuseppe L.R."/>
            <person name="Gasser R.B."/>
        </authorList>
    </citation>
    <scope>NUCLEOTIDE SEQUENCE [LARGE SCALE GENOMIC DNA]</scope>
    <source>
        <strain evidence="6">ISS1029</strain>
    </source>
</reference>
<dbReference type="AlphaFoldDB" id="A0A0V1GT83"/>
<name>A0A0V1GT83_9BILA</name>
<proteinExistence type="predicted"/>
<dbReference type="PROSITE" id="PS50175">
    <property type="entry name" value="ASP_PROT_RETROV"/>
    <property type="match status" value="1"/>
</dbReference>
<dbReference type="PANTHER" id="PTHR47331">
    <property type="entry name" value="PHD-TYPE DOMAIN-CONTAINING PROTEIN"/>
    <property type="match status" value="1"/>
</dbReference>
<dbReference type="PROSITE" id="PS00141">
    <property type="entry name" value="ASP_PROTEASE"/>
    <property type="match status" value="1"/>
</dbReference>
<evidence type="ECO:0008006" key="8">
    <source>
        <dbReference type="Google" id="ProtNLM"/>
    </source>
</evidence>
<evidence type="ECO:0000259" key="5">
    <source>
        <dbReference type="PROSITE" id="PS50175"/>
    </source>
</evidence>
<organism evidence="6 7">
    <name type="scientific">Trichinella zimbabwensis</name>
    <dbReference type="NCBI Taxonomy" id="268475"/>
    <lineage>
        <taxon>Eukaryota</taxon>
        <taxon>Metazoa</taxon>
        <taxon>Ecdysozoa</taxon>
        <taxon>Nematoda</taxon>
        <taxon>Enoplea</taxon>
        <taxon>Dorylaimia</taxon>
        <taxon>Trichinellida</taxon>
        <taxon>Trichinellidae</taxon>
        <taxon>Trichinella</taxon>
    </lineage>
</organism>
<feature type="region of interest" description="Disordered" evidence="3">
    <location>
        <begin position="369"/>
        <end position="400"/>
    </location>
</feature>
<dbReference type="OrthoDB" id="5920033at2759"/>
<dbReference type="GO" id="GO:0004190">
    <property type="term" value="F:aspartic-type endopeptidase activity"/>
    <property type="evidence" value="ECO:0007669"/>
    <property type="project" value="InterPro"/>
</dbReference>
<dbReference type="GO" id="GO:0006508">
    <property type="term" value="P:proteolysis"/>
    <property type="evidence" value="ECO:0007669"/>
    <property type="project" value="InterPro"/>
</dbReference>
<evidence type="ECO:0000313" key="7">
    <source>
        <dbReference type="Proteomes" id="UP000055024"/>
    </source>
</evidence>
<feature type="domain" description="Peptidase A2" evidence="5">
    <location>
        <begin position="441"/>
        <end position="478"/>
    </location>
</feature>
<dbReference type="GO" id="GO:0003676">
    <property type="term" value="F:nucleic acid binding"/>
    <property type="evidence" value="ECO:0007669"/>
    <property type="project" value="InterPro"/>
</dbReference>
<keyword evidence="2" id="KW-0862">Zinc</keyword>
<dbReference type="GO" id="GO:0008270">
    <property type="term" value="F:zinc ion binding"/>
    <property type="evidence" value="ECO:0007669"/>
    <property type="project" value="UniProtKB-KW"/>
</dbReference>
<dbReference type="SUPFAM" id="SSF50630">
    <property type="entry name" value="Acid proteases"/>
    <property type="match status" value="1"/>
</dbReference>
<dbReference type="InterPro" id="IPR001969">
    <property type="entry name" value="Aspartic_peptidase_AS"/>
</dbReference>
<feature type="domain" description="CCHC-type" evidence="4">
    <location>
        <begin position="361"/>
        <end position="377"/>
    </location>
</feature>
<evidence type="ECO:0000256" key="1">
    <source>
        <dbReference type="ARBA" id="ARBA00022801"/>
    </source>
</evidence>
<feature type="region of interest" description="Disordered" evidence="3">
    <location>
        <begin position="77"/>
        <end position="99"/>
    </location>
</feature>
<keyword evidence="1" id="KW-0378">Hydrolase</keyword>
<dbReference type="InterPro" id="IPR001995">
    <property type="entry name" value="Peptidase_A2_cat"/>
</dbReference>
<sequence>MRDVNFILFRCTGRSLGVLEIEEQISMTERLYRETDALQVELELDLKEEERKMAEDDWSKYRKGFRERKARALALMRSNGTDQPGRLDDQGNATSRSGPEVVTAATSVHELAARLPRCDLPKFISCVLGPFWQFDYRVHQRKNWSNAAKLTYLRGCLTGKAAEVISSLSSSNADYEVALKRLCEEFDRPAKVIWHQIKKLVQAPPKDVVRLSETDSRRVDYPMQDLRKGGLREGELSSAEIAIAISPDRLPTPVRIKWDERTKANETMAADLSEYLQFMREQTQLLEVSRSDRPEPAKPTKPEAKRRSSPLRRRHDGATFLHTAVADRLAVCEESPRAAEITEFGRPMPQEKMKAAQWVGRCFHCHKHGHNKRNCPDRKSHPAASGRSASGVRNCDISGQKAGKERITMEQVNIATTERGWSPFQMIKAVAHGAHGQKRLVTCLLDTGAERSLVRQDVADELNLAGETHPISFCGIGGSRISWLVRLWLSPVSGEHAEEKYELEALTAPVLCEDIWQTQVSPRDWPHLQDLKLTKEFRELTTIHIIVGMDSYLLFFGKQVIRGGDDDPIAVETLLGWVICGPSASLPQERECRVRVQEQMII</sequence>